<evidence type="ECO:0008006" key="3">
    <source>
        <dbReference type="Google" id="ProtNLM"/>
    </source>
</evidence>
<evidence type="ECO:0000313" key="1">
    <source>
        <dbReference type="EMBL" id="CAK0849098.1"/>
    </source>
</evidence>
<proteinExistence type="predicted"/>
<gene>
    <name evidence="1" type="ORF">PCOR1329_LOCUS41867</name>
</gene>
<keyword evidence="2" id="KW-1185">Reference proteome</keyword>
<evidence type="ECO:0000313" key="2">
    <source>
        <dbReference type="Proteomes" id="UP001189429"/>
    </source>
</evidence>
<reference evidence="1" key="1">
    <citation type="submission" date="2023-10" db="EMBL/GenBank/DDBJ databases">
        <authorList>
            <person name="Chen Y."/>
            <person name="Shah S."/>
            <person name="Dougan E. K."/>
            <person name="Thang M."/>
            <person name="Chan C."/>
        </authorList>
    </citation>
    <scope>NUCLEOTIDE SEQUENCE [LARGE SCALE GENOMIC DNA]</scope>
</reference>
<feature type="non-terminal residue" evidence="1">
    <location>
        <position position="259"/>
    </location>
</feature>
<comment type="caution">
    <text evidence="1">The sequence shown here is derived from an EMBL/GenBank/DDBJ whole genome shotgun (WGS) entry which is preliminary data.</text>
</comment>
<feature type="non-terminal residue" evidence="1">
    <location>
        <position position="1"/>
    </location>
</feature>
<sequence length="259" mass="27709">AMLQGLATEWRDPWKDPVDKPHDILDLTQRCLGEARAAPLPLVALLDLDAVLPKMKAKGVGAMSPLDIQRQPDQARQAFVDNVNAMKLAGVRPMAISAVLGAAIPKESGGCRVFGLVPMTRKLRENGACDLFFERVVLFHDLIQFYDAVSFVLLVQAGLNSGFPPNIFLLEVGMYFAPRPPKKGQVISDAIDVARSIVAGSGHCVLLAKVMLHGPLGSVHRPVPPAGLWSYIGGVASRAEGSKQKVIADMEAAADVMAA</sequence>
<dbReference type="EMBL" id="CAUYUJ010015033">
    <property type="protein sequence ID" value="CAK0849098.1"/>
    <property type="molecule type" value="Genomic_DNA"/>
</dbReference>
<protein>
    <recommendedName>
        <fullName evidence="3">HpcH/HpaI aldolase/citrate lyase domain-containing protein</fullName>
    </recommendedName>
</protein>
<accession>A0ABN9TTU2</accession>
<dbReference type="Proteomes" id="UP001189429">
    <property type="component" value="Unassembled WGS sequence"/>
</dbReference>
<organism evidence="1 2">
    <name type="scientific">Prorocentrum cordatum</name>
    <dbReference type="NCBI Taxonomy" id="2364126"/>
    <lineage>
        <taxon>Eukaryota</taxon>
        <taxon>Sar</taxon>
        <taxon>Alveolata</taxon>
        <taxon>Dinophyceae</taxon>
        <taxon>Prorocentrales</taxon>
        <taxon>Prorocentraceae</taxon>
        <taxon>Prorocentrum</taxon>
    </lineage>
</organism>
<name>A0ABN9TTU2_9DINO</name>